<name>A0A1V2ZXQ1_9GAMM</name>
<dbReference type="OrthoDB" id="9802417at2"/>
<dbReference type="RefSeq" id="WP_077244400.1">
    <property type="nucleotide sequence ID" value="NZ_MUZR01000032.1"/>
</dbReference>
<dbReference type="InterPro" id="IPR038573">
    <property type="entry name" value="BrnT_sf"/>
</dbReference>
<reference evidence="1 2" key="1">
    <citation type="submission" date="2017-02" db="EMBL/GenBank/DDBJ databases">
        <title>Genomic diversity within the haloalkaliphilic genus Thioalkalivibrio.</title>
        <authorList>
            <person name="Ahn A.-C."/>
            <person name="Meier-Kolthoff J."/>
            <person name="Overmars L."/>
            <person name="Richter M."/>
            <person name="Woyke T."/>
            <person name="Sorokin D.Y."/>
            <person name="Muyzer G."/>
        </authorList>
    </citation>
    <scope>NUCLEOTIDE SEQUENCE [LARGE SCALE GENOMIC DNA]</scope>
    <source>
        <strain evidence="1 2">HL17</strain>
    </source>
</reference>
<organism evidence="1 2">
    <name type="scientific">Thioalkalivibrio halophilus</name>
    <dbReference type="NCBI Taxonomy" id="252474"/>
    <lineage>
        <taxon>Bacteria</taxon>
        <taxon>Pseudomonadati</taxon>
        <taxon>Pseudomonadota</taxon>
        <taxon>Gammaproteobacteria</taxon>
        <taxon>Chromatiales</taxon>
        <taxon>Ectothiorhodospiraceae</taxon>
        <taxon>Thioalkalivibrio</taxon>
    </lineage>
</organism>
<evidence type="ECO:0000313" key="1">
    <source>
        <dbReference type="EMBL" id="OOC09882.1"/>
    </source>
</evidence>
<dbReference type="Gene3D" id="3.10.450.530">
    <property type="entry name" value="Ribonuclease toxin, BrnT, of type II toxin-antitoxin system"/>
    <property type="match status" value="1"/>
</dbReference>
<dbReference type="Proteomes" id="UP000189177">
    <property type="component" value="Unassembled WGS sequence"/>
</dbReference>
<keyword evidence="2" id="KW-1185">Reference proteome</keyword>
<evidence type="ECO:0000313" key="2">
    <source>
        <dbReference type="Proteomes" id="UP000189177"/>
    </source>
</evidence>
<evidence type="ECO:0008006" key="3">
    <source>
        <dbReference type="Google" id="ProtNLM"/>
    </source>
</evidence>
<dbReference type="STRING" id="252474.B1A74_08680"/>
<comment type="caution">
    <text evidence="1">The sequence shown here is derived from an EMBL/GenBank/DDBJ whole genome shotgun (WGS) entry which is preliminary data.</text>
</comment>
<dbReference type="EMBL" id="MUZR01000032">
    <property type="protein sequence ID" value="OOC09882.1"/>
    <property type="molecule type" value="Genomic_DNA"/>
</dbReference>
<dbReference type="InterPro" id="IPR007460">
    <property type="entry name" value="BrnT_toxin"/>
</dbReference>
<gene>
    <name evidence="1" type="ORF">B1A74_08680</name>
</gene>
<proteinExistence type="predicted"/>
<accession>A0A1V2ZXQ1</accession>
<dbReference type="Pfam" id="PF04365">
    <property type="entry name" value="BrnT_toxin"/>
    <property type="match status" value="1"/>
</dbReference>
<dbReference type="AlphaFoldDB" id="A0A1V2ZXQ1"/>
<protein>
    <recommendedName>
        <fullName evidence="3">BrnT family toxin</fullName>
    </recommendedName>
</protein>
<sequence>MSKEFEWDEAKRRANLDKHGIDFMDLPTVFQGDTLTYEDDRYDYGECRYITLGQLGPIVVLIAHTETADTIRLIHARKAGKAYVDQYFTEIGNRLGPPEPDGGRRH</sequence>